<keyword evidence="4 10" id="KW-1133">Transmembrane helix</keyword>
<keyword evidence="10" id="KW-0915">Sodium</keyword>
<dbReference type="NCBIfam" id="TIGR00494">
    <property type="entry name" value="crcB"/>
    <property type="match status" value="1"/>
</dbReference>
<evidence type="ECO:0000256" key="4">
    <source>
        <dbReference type="ARBA" id="ARBA00022989"/>
    </source>
</evidence>
<comment type="similarity">
    <text evidence="7 10">Belongs to the fluoride channel Fluc/FEX (TC 1.A.43) family.</text>
</comment>
<evidence type="ECO:0000313" key="12">
    <source>
        <dbReference type="Proteomes" id="UP000078532"/>
    </source>
</evidence>
<dbReference type="PANTHER" id="PTHR28259">
    <property type="entry name" value="FLUORIDE EXPORT PROTEIN 1-RELATED"/>
    <property type="match status" value="1"/>
</dbReference>
<keyword evidence="10" id="KW-0406">Ion transport</keyword>
<sequence length="109" mass="11865">MVGAMARYHLSRCLNRPAYPWGTMLVNISGSFLLGLLVSLRFSDPRSEIIVLILGTGFIGSFTTFSTLNLEIMTMLRKQKNALPVIYGLTSLIIGLIATYAGVIAGKNL</sequence>
<comment type="activity regulation">
    <text evidence="10">Na(+) is not transported, but it plays an essential structural role and its presence is essential for fluoride channel function.</text>
</comment>
<feature type="transmembrane region" description="Helical" evidence="10">
    <location>
        <begin position="82"/>
        <end position="105"/>
    </location>
</feature>
<evidence type="ECO:0000256" key="7">
    <source>
        <dbReference type="ARBA" id="ARBA00035120"/>
    </source>
</evidence>
<dbReference type="GO" id="GO:0062054">
    <property type="term" value="F:fluoride channel activity"/>
    <property type="evidence" value="ECO:0007669"/>
    <property type="project" value="UniProtKB-UniRule"/>
</dbReference>
<comment type="catalytic activity">
    <reaction evidence="8">
        <text>fluoride(in) = fluoride(out)</text>
        <dbReference type="Rhea" id="RHEA:76159"/>
        <dbReference type="ChEBI" id="CHEBI:17051"/>
    </reaction>
    <physiologicalReaction direction="left-to-right" evidence="8">
        <dbReference type="Rhea" id="RHEA:76160"/>
    </physiologicalReaction>
</comment>
<comment type="subcellular location">
    <subcellularLocation>
        <location evidence="1 10">Cell membrane</location>
        <topology evidence="1 10">Multi-pass membrane protein</topology>
    </subcellularLocation>
</comment>
<dbReference type="STRING" id="1838280.A6M21_03625"/>
<reference evidence="11 12" key="1">
    <citation type="submission" date="2016-04" db="EMBL/GenBank/DDBJ databases">
        <authorList>
            <person name="Evans L.H."/>
            <person name="Alamgir A."/>
            <person name="Owens N."/>
            <person name="Weber N.D."/>
            <person name="Virtaneva K."/>
            <person name="Barbian K."/>
            <person name="Babar A."/>
            <person name="Rosenke K."/>
        </authorList>
    </citation>
    <scope>NUCLEOTIDE SEQUENCE [LARGE SCALE GENOMIC DNA]</scope>
    <source>
        <strain evidence="11 12">LMa1</strain>
    </source>
</reference>
<feature type="transmembrane region" description="Helical" evidence="10">
    <location>
        <begin position="49"/>
        <end position="70"/>
    </location>
</feature>
<evidence type="ECO:0000256" key="5">
    <source>
        <dbReference type="ARBA" id="ARBA00023136"/>
    </source>
</evidence>
<keyword evidence="12" id="KW-1185">Reference proteome</keyword>
<accession>A0A1B7LJB7</accession>
<dbReference type="EMBL" id="LYVF01000013">
    <property type="protein sequence ID" value="OAT86571.1"/>
    <property type="molecule type" value="Genomic_DNA"/>
</dbReference>
<keyword evidence="2 10" id="KW-1003">Cell membrane</keyword>
<feature type="transmembrane region" description="Helical" evidence="10">
    <location>
        <begin position="21"/>
        <end position="43"/>
    </location>
</feature>
<dbReference type="GO" id="GO:0005886">
    <property type="term" value="C:plasma membrane"/>
    <property type="evidence" value="ECO:0007669"/>
    <property type="project" value="UniProtKB-SubCell"/>
</dbReference>
<comment type="function">
    <text evidence="9 10">Fluoride-specific ion channel. Important for reducing fluoride concentration in the cell, thus reducing its toxicity.</text>
</comment>
<dbReference type="GO" id="GO:0046872">
    <property type="term" value="F:metal ion binding"/>
    <property type="evidence" value="ECO:0007669"/>
    <property type="project" value="UniProtKB-KW"/>
</dbReference>
<protein>
    <recommendedName>
        <fullName evidence="10">Fluoride-specific ion channel FluC</fullName>
    </recommendedName>
</protein>
<evidence type="ECO:0000313" key="11">
    <source>
        <dbReference type="EMBL" id="OAT86571.1"/>
    </source>
</evidence>
<proteinExistence type="inferred from homology"/>
<keyword evidence="6 10" id="KW-0407">Ion channel</keyword>
<gene>
    <name evidence="10" type="primary">fluC</name>
    <name evidence="10" type="synonym">crcB</name>
    <name evidence="11" type="ORF">A6M21_03625</name>
</gene>
<evidence type="ECO:0000256" key="3">
    <source>
        <dbReference type="ARBA" id="ARBA00022692"/>
    </source>
</evidence>
<evidence type="ECO:0000256" key="1">
    <source>
        <dbReference type="ARBA" id="ARBA00004651"/>
    </source>
</evidence>
<dbReference type="InterPro" id="IPR003691">
    <property type="entry name" value="FluC"/>
</dbReference>
<keyword evidence="10" id="KW-0479">Metal-binding</keyword>
<dbReference type="Proteomes" id="UP000078532">
    <property type="component" value="Unassembled WGS sequence"/>
</dbReference>
<feature type="binding site" evidence="10">
    <location>
        <position position="63"/>
    </location>
    <ligand>
        <name>Na(+)</name>
        <dbReference type="ChEBI" id="CHEBI:29101"/>
        <note>structural</note>
    </ligand>
</feature>
<evidence type="ECO:0000256" key="10">
    <source>
        <dbReference type="HAMAP-Rule" id="MF_00454"/>
    </source>
</evidence>
<evidence type="ECO:0000256" key="8">
    <source>
        <dbReference type="ARBA" id="ARBA00035585"/>
    </source>
</evidence>
<organism evidence="11 12">
    <name type="scientific">Desulfotomaculum copahuensis</name>
    <dbReference type="NCBI Taxonomy" id="1838280"/>
    <lineage>
        <taxon>Bacteria</taxon>
        <taxon>Bacillati</taxon>
        <taxon>Bacillota</taxon>
        <taxon>Clostridia</taxon>
        <taxon>Eubacteriales</taxon>
        <taxon>Desulfotomaculaceae</taxon>
        <taxon>Desulfotomaculum</taxon>
    </lineage>
</organism>
<comment type="caution">
    <text evidence="11">The sequence shown here is derived from an EMBL/GenBank/DDBJ whole genome shotgun (WGS) entry which is preliminary data.</text>
</comment>
<dbReference type="PANTHER" id="PTHR28259:SF1">
    <property type="entry name" value="FLUORIDE EXPORT PROTEIN 1-RELATED"/>
    <property type="match status" value="1"/>
</dbReference>
<evidence type="ECO:0000256" key="2">
    <source>
        <dbReference type="ARBA" id="ARBA00022475"/>
    </source>
</evidence>
<keyword evidence="10" id="KW-0813">Transport</keyword>
<evidence type="ECO:0000256" key="9">
    <source>
        <dbReference type="ARBA" id="ARBA00049940"/>
    </source>
</evidence>
<dbReference type="GO" id="GO:0140114">
    <property type="term" value="P:cellular detoxification of fluoride"/>
    <property type="evidence" value="ECO:0007669"/>
    <property type="project" value="UniProtKB-UniRule"/>
</dbReference>
<dbReference type="HAMAP" id="MF_00454">
    <property type="entry name" value="FluC"/>
    <property type="match status" value="1"/>
</dbReference>
<evidence type="ECO:0000256" key="6">
    <source>
        <dbReference type="ARBA" id="ARBA00023303"/>
    </source>
</evidence>
<dbReference type="AlphaFoldDB" id="A0A1B7LJB7"/>
<feature type="binding site" evidence="10">
    <location>
        <position position="60"/>
    </location>
    <ligand>
        <name>Na(+)</name>
        <dbReference type="ChEBI" id="CHEBI:29101"/>
        <note>structural</note>
    </ligand>
</feature>
<name>A0A1B7LJB7_9FIRM</name>
<keyword evidence="5 10" id="KW-0472">Membrane</keyword>
<dbReference type="Pfam" id="PF02537">
    <property type="entry name" value="CRCB"/>
    <property type="match status" value="1"/>
</dbReference>
<keyword evidence="3 10" id="KW-0812">Transmembrane</keyword>